<dbReference type="Pfam" id="PF07804">
    <property type="entry name" value="HipA_C"/>
    <property type="match status" value="1"/>
</dbReference>
<feature type="domain" description="HipA-like C-terminal" evidence="3">
    <location>
        <begin position="11"/>
        <end position="64"/>
    </location>
</feature>
<accession>A0ABT9HW36</accession>
<proteinExistence type="predicted"/>
<dbReference type="EMBL" id="JAPJDZ010000008">
    <property type="protein sequence ID" value="MDP5135347.1"/>
    <property type="molecule type" value="Genomic_DNA"/>
</dbReference>
<organism evidence="4 5">
    <name type="scientific">Rheinheimera baltica</name>
    <dbReference type="NCBI Taxonomy" id="67576"/>
    <lineage>
        <taxon>Bacteria</taxon>
        <taxon>Pseudomonadati</taxon>
        <taxon>Pseudomonadota</taxon>
        <taxon>Gammaproteobacteria</taxon>
        <taxon>Chromatiales</taxon>
        <taxon>Chromatiaceae</taxon>
        <taxon>Rheinheimera</taxon>
    </lineage>
</organism>
<evidence type="ECO:0000313" key="5">
    <source>
        <dbReference type="Proteomes" id="UP001231109"/>
    </source>
</evidence>
<sequence length="113" mass="12452">MYALAVNYCVNNATPTTHIIKLPIGEIHSDDHVIDMTHSVENEYLCLNIAKAYGFDTAECLKHKNHPKVVLMFYGAPAGLLGLSCPRPSGQLKLFQFAPGKLVEQRILIGQST</sequence>
<keyword evidence="1" id="KW-0808">Transferase</keyword>
<evidence type="ECO:0000256" key="2">
    <source>
        <dbReference type="ARBA" id="ARBA00022777"/>
    </source>
</evidence>
<keyword evidence="5" id="KW-1185">Reference proteome</keyword>
<evidence type="ECO:0000259" key="3">
    <source>
        <dbReference type="Pfam" id="PF07804"/>
    </source>
</evidence>
<evidence type="ECO:0000256" key="1">
    <source>
        <dbReference type="ARBA" id="ARBA00022679"/>
    </source>
</evidence>
<reference evidence="4 5" key="1">
    <citation type="submission" date="2022-11" db="EMBL/GenBank/DDBJ databases">
        <title>Viruses from the air-sea interface of a natural surface slick.</title>
        <authorList>
            <person name="Rahlff J."/>
            <person name="Holmfeldt K."/>
        </authorList>
    </citation>
    <scope>NUCLEOTIDE SEQUENCE [LARGE SCALE GENOMIC DNA]</scope>
    <source>
        <strain evidence="4 5">SMS4</strain>
    </source>
</reference>
<gene>
    <name evidence="4" type="ORF">ORJ04_05210</name>
</gene>
<evidence type="ECO:0000313" key="4">
    <source>
        <dbReference type="EMBL" id="MDP5135347.1"/>
    </source>
</evidence>
<protein>
    <recommendedName>
        <fullName evidence="3">HipA-like C-terminal domain-containing protein</fullName>
    </recommendedName>
</protein>
<comment type="caution">
    <text evidence="4">The sequence shown here is derived from an EMBL/GenBank/DDBJ whole genome shotgun (WGS) entry which is preliminary data.</text>
</comment>
<dbReference type="InterPro" id="IPR012893">
    <property type="entry name" value="HipA-like_C"/>
</dbReference>
<dbReference type="RefSeq" id="WP_305974318.1">
    <property type="nucleotide sequence ID" value="NZ_JAPJDZ010000008.1"/>
</dbReference>
<keyword evidence="2" id="KW-0418">Kinase</keyword>
<name>A0ABT9HW36_9GAMM</name>
<dbReference type="Proteomes" id="UP001231109">
    <property type="component" value="Unassembled WGS sequence"/>
</dbReference>